<keyword evidence="9" id="KW-0732">Signal</keyword>
<organism evidence="23">
    <name type="scientific">Eucalyptus grandis</name>
    <name type="common">Flooded gum</name>
    <dbReference type="NCBI Taxonomy" id="71139"/>
    <lineage>
        <taxon>Eukaryota</taxon>
        <taxon>Viridiplantae</taxon>
        <taxon>Streptophyta</taxon>
        <taxon>Embryophyta</taxon>
        <taxon>Tracheophyta</taxon>
        <taxon>Spermatophyta</taxon>
        <taxon>Magnoliopsida</taxon>
        <taxon>eudicotyledons</taxon>
        <taxon>Gunneridae</taxon>
        <taxon>Pentapetalae</taxon>
        <taxon>rosids</taxon>
        <taxon>malvids</taxon>
        <taxon>Myrtales</taxon>
        <taxon>Myrtaceae</taxon>
        <taxon>Myrtoideae</taxon>
        <taxon>Eucalypteae</taxon>
        <taxon>Eucalyptus</taxon>
    </lineage>
</organism>
<keyword evidence="15 21" id="KW-0472">Membrane</keyword>
<evidence type="ECO:0000256" key="12">
    <source>
        <dbReference type="ARBA" id="ARBA00022777"/>
    </source>
</evidence>
<keyword evidence="12" id="KW-0418">Kinase</keyword>
<dbReference type="InterPro" id="IPR017441">
    <property type="entry name" value="Protein_kinase_ATP_BS"/>
</dbReference>
<evidence type="ECO:0000256" key="18">
    <source>
        <dbReference type="ARBA" id="ARBA00047899"/>
    </source>
</evidence>
<dbReference type="PROSITE" id="PS51450">
    <property type="entry name" value="LRR"/>
    <property type="match status" value="1"/>
</dbReference>
<dbReference type="PROSITE" id="PS00109">
    <property type="entry name" value="PROTEIN_KINASE_TYR"/>
    <property type="match status" value="1"/>
</dbReference>
<evidence type="ECO:0000256" key="8">
    <source>
        <dbReference type="ARBA" id="ARBA00022692"/>
    </source>
</evidence>
<dbReference type="SUPFAM" id="SSF56112">
    <property type="entry name" value="Protein kinase-like (PK-like)"/>
    <property type="match status" value="1"/>
</dbReference>
<dbReference type="GO" id="GO:0003676">
    <property type="term" value="F:nucleic acid binding"/>
    <property type="evidence" value="ECO:0007669"/>
    <property type="project" value="InterPro"/>
</dbReference>
<dbReference type="FunFam" id="3.80.10.10:FF:000041">
    <property type="entry name" value="LRR receptor-like serine/threonine-protein kinase ERECTA"/>
    <property type="match status" value="1"/>
</dbReference>
<evidence type="ECO:0000256" key="7">
    <source>
        <dbReference type="ARBA" id="ARBA00022679"/>
    </source>
</evidence>
<dbReference type="GO" id="GO:0038023">
    <property type="term" value="F:signaling receptor activity"/>
    <property type="evidence" value="ECO:0000318"/>
    <property type="project" value="GO_Central"/>
</dbReference>
<dbReference type="SUPFAM" id="SSF52058">
    <property type="entry name" value="L domain-like"/>
    <property type="match status" value="1"/>
</dbReference>
<dbReference type="FunFam" id="3.30.200.20:FF:000309">
    <property type="entry name" value="Leucine-rich repeat receptor protein kinase MSP1"/>
    <property type="match status" value="1"/>
</dbReference>
<keyword evidence="4" id="KW-0723">Serine/threonine-protein kinase</keyword>
<dbReference type="InterPro" id="IPR051420">
    <property type="entry name" value="Ser_Thr_Kinases_DiverseReg"/>
</dbReference>
<evidence type="ECO:0000313" key="23">
    <source>
        <dbReference type="EMBL" id="KCW73518.1"/>
    </source>
</evidence>
<evidence type="ECO:0000256" key="15">
    <source>
        <dbReference type="ARBA" id="ARBA00023136"/>
    </source>
</evidence>
<dbReference type="Gramene" id="KCW73518">
    <property type="protein sequence ID" value="KCW73518"/>
    <property type="gene ID" value="EUGRSUZ_E02032"/>
</dbReference>
<evidence type="ECO:0000256" key="14">
    <source>
        <dbReference type="ARBA" id="ARBA00022989"/>
    </source>
</evidence>
<evidence type="ECO:0000256" key="5">
    <source>
        <dbReference type="ARBA" id="ARBA00022553"/>
    </source>
</evidence>
<reference evidence="23" key="1">
    <citation type="submission" date="2013-07" db="EMBL/GenBank/DDBJ databases">
        <title>The genome of Eucalyptus grandis.</title>
        <authorList>
            <person name="Schmutz J."/>
            <person name="Hayes R."/>
            <person name="Myburg A."/>
            <person name="Tuskan G."/>
            <person name="Grattapaglia D."/>
            <person name="Rokhsar D.S."/>
        </authorList>
    </citation>
    <scope>NUCLEOTIDE SEQUENCE</scope>
    <source>
        <tissue evidence="23">Leaf extractions</tissue>
    </source>
</reference>
<evidence type="ECO:0000256" key="11">
    <source>
        <dbReference type="ARBA" id="ARBA00022741"/>
    </source>
</evidence>
<dbReference type="AlphaFoldDB" id="A0A059C4Y5"/>
<keyword evidence="11 20" id="KW-0547">Nucleotide-binding</keyword>
<dbReference type="Gene3D" id="3.80.10.10">
    <property type="entry name" value="Ribonuclease Inhibitor"/>
    <property type="match status" value="2"/>
</dbReference>
<evidence type="ECO:0000256" key="10">
    <source>
        <dbReference type="ARBA" id="ARBA00022737"/>
    </source>
</evidence>
<evidence type="ECO:0000256" key="3">
    <source>
        <dbReference type="ARBA" id="ARBA00012513"/>
    </source>
</evidence>
<feature type="transmembrane region" description="Helical" evidence="21">
    <location>
        <begin position="234"/>
        <end position="258"/>
    </location>
</feature>
<protein>
    <recommendedName>
        <fullName evidence="3">non-specific serine/threonine protein kinase</fullName>
        <ecNumber evidence="3">2.7.11.1</ecNumber>
    </recommendedName>
</protein>
<dbReference type="Gene3D" id="3.30.200.20">
    <property type="entry name" value="Phosphorylase Kinase, domain 1"/>
    <property type="match status" value="1"/>
</dbReference>
<evidence type="ECO:0000259" key="22">
    <source>
        <dbReference type="PROSITE" id="PS50011"/>
    </source>
</evidence>
<dbReference type="Pfam" id="PF13456">
    <property type="entry name" value="RVT_3"/>
    <property type="match status" value="1"/>
</dbReference>
<comment type="catalytic activity">
    <reaction evidence="18">
        <text>L-threonyl-[protein] + ATP = O-phospho-L-threonyl-[protein] + ADP + H(+)</text>
        <dbReference type="Rhea" id="RHEA:46608"/>
        <dbReference type="Rhea" id="RHEA-COMP:11060"/>
        <dbReference type="Rhea" id="RHEA-COMP:11605"/>
        <dbReference type="ChEBI" id="CHEBI:15378"/>
        <dbReference type="ChEBI" id="CHEBI:30013"/>
        <dbReference type="ChEBI" id="CHEBI:30616"/>
        <dbReference type="ChEBI" id="CHEBI:61977"/>
        <dbReference type="ChEBI" id="CHEBI:456216"/>
        <dbReference type="EC" id="2.7.11.1"/>
    </reaction>
</comment>
<dbReference type="PANTHER" id="PTHR48005">
    <property type="entry name" value="LEUCINE RICH REPEAT KINASE 2"/>
    <property type="match status" value="1"/>
</dbReference>
<gene>
    <name evidence="23" type="ORF">EUGRSUZ_E02032</name>
</gene>
<dbReference type="InterPro" id="IPR032675">
    <property type="entry name" value="LRR_dom_sf"/>
</dbReference>
<comment type="catalytic activity">
    <reaction evidence="19">
        <text>L-seryl-[protein] + ATP = O-phospho-L-seryl-[protein] + ADP + H(+)</text>
        <dbReference type="Rhea" id="RHEA:17989"/>
        <dbReference type="Rhea" id="RHEA-COMP:9863"/>
        <dbReference type="Rhea" id="RHEA-COMP:11604"/>
        <dbReference type="ChEBI" id="CHEBI:15378"/>
        <dbReference type="ChEBI" id="CHEBI:29999"/>
        <dbReference type="ChEBI" id="CHEBI:30616"/>
        <dbReference type="ChEBI" id="CHEBI:83421"/>
        <dbReference type="ChEBI" id="CHEBI:456216"/>
        <dbReference type="EC" id="2.7.11.1"/>
    </reaction>
</comment>
<dbReference type="Gene3D" id="1.10.510.10">
    <property type="entry name" value="Transferase(Phosphotransferase) domain 1"/>
    <property type="match status" value="1"/>
</dbReference>
<dbReference type="Pfam" id="PF00560">
    <property type="entry name" value="LRR_1"/>
    <property type="match status" value="4"/>
</dbReference>
<sequence>MNFSLLPNLASLRLPNNHLTDIIPLQICALQKLRHLNLSHNYLIGELPLCLQNLTMLEVIDIHDNQINSPIPPELGNLKRLIYLDLSFNLLNGMIPTTLAKLKNLAQLYLQRNFFNGSIPSEVGELKSLTHLDLSLNNFCGKIPHELGSLVMLTYLNLQNNSLQGTVPEFQMLLKLNYINLAYNHLTGNIPNNLAHVRYGFFLGNEGLKEIELSKRISRKLMTVALTPNMSRELMAIVIPPMAIEFIFYLVLCFCCILQRRTMSKQLETKKNGDFLSIWNYDGRIAYEDIINATEGFDIKYCIGTGGYGSVYKAQLPNKKIVALKKLHRFEAEDPSFDQSFKNEVKHLSEVRHRSIIKLHGFCLHRQCMFLVYEYMERGSLFCALRDDVEAVELDWPKRLNIVWDMAHALSYLHHDCAKTIVHRDISSNNILLDNKFQAFLSDFGLARLLEPNFSSNLTSNIVGTPGYIAPELAYALVANEKCDVYSFGVVAIETIMGKHPSDIILMLPTLFQDDIMLNQILDPRLPIPRQNSVIRSIVLIVSLALACLSGDPKSRPTMKQRRWRPLERGSMKLNVDCSWVQGEHVGLVAGILQDQTGQVIDGFMREVRASSPVQAEALAVLHGLEFLKFRKELHVGVDGTEKVQKENVKCETNSLTVEQSIMGWAEIPCNAKTIIE</sequence>
<evidence type="ECO:0000256" key="6">
    <source>
        <dbReference type="ARBA" id="ARBA00022614"/>
    </source>
</evidence>
<dbReference type="InterPro" id="IPR011009">
    <property type="entry name" value="Kinase-like_dom_sf"/>
</dbReference>
<dbReference type="Pfam" id="PF13855">
    <property type="entry name" value="LRR_8"/>
    <property type="match status" value="1"/>
</dbReference>
<feature type="binding site" evidence="20">
    <location>
        <position position="325"/>
    </location>
    <ligand>
        <name>ATP</name>
        <dbReference type="ChEBI" id="CHEBI:30616"/>
    </ligand>
</feature>
<dbReference type="InterPro" id="IPR008266">
    <property type="entry name" value="Tyr_kinase_AS"/>
</dbReference>
<dbReference type="EMBL" id="KK198757">
    <property type="protein sequence ID" value="KCW73518.1"/>
    <property type="molecule type" value="Genomic_DNA"/>
</dbReference>
<evidence type="ECO:0000256" key="20">
    <source>
        <dbReference type="PROSITE-ProRule" id="PRU10141"/>
    </source>
</evidence>
<dbReference type="GO" id="GO:0004674">
    <property type="term" value="F:protein serine/threonine kinase activity"/>
    <property type="evidence" value="ECO:0007669"/>
    <property type="project" value="UniProtKB-KW"/>
</dbReference>
<keyword evidence="10" id="KW-0677">Repeat</keyword>
<proteinExistence type="inferred from homology"/>
<comment type="subcellular location">
    <subcellularLocation>
        <location evidence="1">Membrane</location>
        <topology evidence="1">Single-pass type I membrane protein</topology>
    </subcellularLocation>
</comment>
<dbReference type="PANTHER" id="PTHR48005:SF16">
    <property type="entry name" value="MDIS1-INTERACTING RECEPTOR LIKE KINASE 2-LIKE ISOFORM X1"/>
    <property type="match status" value="1"/>
</dbReference>
<dbReference type="GO" id="GO:0009755">
    <property type="term" value="P:hormone-mediated signaling pathway"/>
    <property type="evidence" value="ECO:0000318"/>
    <property type="project" value="GO_Central"/>
</dbReference>
<evidence type="ECO:0000256" key="19">
    <source>
        <dbReference type="ARBA" id="ARBA00048679"/>
    </source>
</evidence>
<evidence type="ECO:0000256" key="1">
    <source>
        <dbReference type="ARBA" id="ARBA00004479"/>
    </source>
</evidence>
<evidence type="ECO:0000256" key="9">
    <source>
        <dbReference type="ARBA" id="ARBA00022729"/>
    </source>
</evidence>
<dbReference type="PROSITE" id="PS50011">
    <property type="entry name" value="PROTEIN_KINASE_DOM"/>
    <property type="match status" value="1"/>
</dbReference>
<keyword evidence="8 21" id="KW-0812">Transmembrane</keyword>
<dbReference type="FunFam" id="1.10.510.10:FF:001023">
    <property type="entry name" value="Os07g0541700 protein"/>
    <property type="match status" value="1"/>
</dbReference>
<dbReference type="InterPro" id="IPR044730">
    <property type="entry name" value="RNase_H-like_dom_plant"/>
</dbReference>
<accession>A0A059C4Y5</accession>
<dbReference type="InterPro" id="IPR002156">
    <property type="entry name" value="RNaseH_domain"/>
</dbReference>
<dbReference type="PROSITE" id="PS00107">
    <property type="entry name" value="PROTEIN_KINASE_ATP"/>
    <property type="match status" value="1"/>
</dbReference>
<keyword evidence="6" id="KW-0433">Leucine-rich repeat</keyword>
<evidence type="ECO:0000256" key="13">
    <source>
        <dbReference type="ARBA" id="ARBA00022840"/>
    </source>
</evidence>
<keyword evidence="5" id="KW-0597">Phosphoprotein</keyword>
<dbReference type="InParanoid" id="A0A059C4Y5"/>
<dbReference type="GO" id="GO:0005886">
    <property type="term" value="C:plasma membrane"/>
    <property type="evidence" value="ECO:0000318"/>
    <property type="project" value="GO_Central"/>
</dbReference>
<keyword evidence="17" id="KW-0325">Glycoprotein</keyword>
<name>A0A059C4Y5_EUCGR</name>
<keyword evidence="13 20" id="KW-0067">ATP-binding</keyword>
<evidence type="ECO:0000256" key="4">
    <source>
        <dbReference type="ARBA" id="ARBA00022527"/>
    </source>
</evidence>
<dbReference type="GO" id="GO:0005524">
    <property type="term" value="F:ATP binding"/>
    <property type="evidence" value="ECO:0007669"/>
    <property type="project" value="UniProtKB-UniRule"/>
</dbReference>
<keyword evidence="16" id="KW-0675">Receptor</keyword>
<evidence type="ECO:0000256" key="16">
    <source>
        <dbReference type="ARBA" id="ARBA00023170"/>
    </source>
</evidence>
<dbReference type="InterPro" id="IPR000719">
    <property type="entry name" value="Prot_kinase_dom"/>
</dbReference>
<dbReference type="FunFam" id="3.80.10.10:FF:000111">
    <property type="entry name" value="LRR receptor-like serine/threonine-protein kinase ERECTA"/>
    <property type="match status" value="1"/>
</dbReference>
<feature type="domain" description="Protein kinase" evidence="22">
    <location>
        <begin position="297"/>
        <end position="568"/>
    </location>
</feature>
<keyword evidence="14 21" id="KW-1133">Transmembrane helix</keyword>
<comment type="similarity">
    <text evidence="2">Belongs to the RLP family.</text>
</comment>
<dbReference type="Pfam" id="PF00069">
    <property type="entry name" value="Pkinase"/>
    <property type="match status" value="1"/>
</dbReference>
<dbReference type="InterPro" id="IPR001611">
    <property type="entry name" value="Leu-rich_rpt"/>
</dbReference>
<dbReference type="EC" id="2.7.11.1" evidence="3"/>
<evidence type="ECO:0000256" key="17">
    <source>
        <dbReference type="ARBA" id="ARBA00023180"/>
    </source>
</evidence>
<dbReference type="GO" id="GO:0004523">
    <property type="term" value="F:RNA-DNA hybrid ribonuclease activity"/>
    <property type="evidence" value="ECO:0007669"/>
    <property type="project" value="InterPro"/>
</dbReference>
<dbReference type="CDD" id="cd06222">
    <property type="entry name" value="RNase_H_like"/>
    <property type="match status" value="1"/>
</dbReference>
<evidence type="ECO:0000256" key="2">
    <source>
        <dbReference type="ARBA" id="ARBA00009592"/>
    </source>
</evidence>
<evidence type="ECO:0000256" key="21">
    <source>
        <dbReference type="SAM" id="Phobius"/>
    </source>
</evidence>
<dbReference type="OMA" id="IGTGCYG"/>
<keyword evidence="7" id="KW-0808">Transferase</keyword>